<feature type="transmembrane region" description="Helical" evidence="1">
    <location>
        <begin position="398"/>
        <end position="422"/>
    </location>
</feature>
<sequence length="486" mass="56185">MPLIPSSFRQFILKEKRNRNYLLIAVLAAITQLIIFKLLYPYADFFSDSYSYIRAAASHYDVSIWPIGYSKFLWLFHQVTYSDTALVAFQYLFVEAMALYFFFTVCYFYQPTTQISNIIFIFLFFNPLTLYLSNYVSSDAPFLALSLWWVVQLLRIIHRPRPYQVITHALLVAVAFTFRYNAMYYPVITAIAFILSRHKVPYKIVGIVLPLLLIATFVNYTRNKAYDLTGTKQFSVFSGWQLANNALYMYPYIQVKEQPPVECREFHNMVNAYFDSIPSEFKTVSPRDGAFYIKYPTAPLKQYLEEHFNWEKDSTGGILAWGSVSPIYGSYGSFLIRHYPVAFARYFLLPNALNYCLPPLEKLEVYNTGSDNVSATASSWFHYPGTKVKVVSGTIQGAILLLCPAIFLVINLLFLGSLVVWIKTKWRKSNEPDFKYALLLMVALLVVNAAFSVMASPIVFRYQVFPMMICFSFLMLLIEKLEVLEK</sequence>
<feature type="transmembrane region" description="Helical" evidence="1">
    <location>
        <begin position="200"/>
        <end position="222"/>
    </location>
</feature>
<accession>A0A2P8HPT8</accession>
<dbReference type="EMBL" id="PYAW01000002">
    <property type="protein sequence ID" value="PSL48216.1"/>
    <property type="molecule type" value="Genomic_DNA"/>
</dbReference>
<feature type="transmembrane region" description="Helical" evidence="1">
    <location>
        <begin position="21"/>
        <end position="40"/>
    </location>
</feature>
<proteinExistence type="predicted"/>
<feature type="transmembrane region" description="Helical" evidence="1">
    <location>
        <begin position="88"/>
        <end position="108"/>
    </location>
</feature>
<keyword evidence="1" id="KW-0472">Membrane</keyword>
<keyword evidence="1" id="KW-1133">Transmembrane helix</keyword>
<feature type="transmembrane region" description="Helical" evidence="1">
    <location>
        <begin position="169"/>
        <end position="194"/>
    </location>
</feature>
<feature type="transmembrane region" description="Helical" evidence="1">
    <location>
        <begin position="434"/>
        <end position="454"/>
    </location>
</feature>
<dbReference type="OrthoDB" id="636847at2"/>
<evidence type="ECO:0000256" key="1">
    <source>
        <dbReference type="SAM" id="Phobius"/>
    </source>
</evidence>
<feature type="transmembrane region" description="Helical" evidence="1">
    <location>
        <begin position="115"/>
        <end position="134"/>
    </location>
</feature>
<evidence type="ECO:0000313" key="3">
    <source>
        <dbReference type="Proteomes" id="UP000240971"/>
    </source>
</evidence>
<dbReference type="GO" id="GO:0016757">
    <property type="term" value="F:glycosyltransferase activity"/>
    <property type="evidence" value="ECO:0007669"/>
    <property type="project" value="UniProtKB-KW"/>
</dbReference>
<organism evidence="2 3">
    <name type="scientific">Chitinophaga niastensis</name>
    <dbReference type="NCBI Taxonomy" id="536980"/>
    <lineage>
        <taxon>Bacteria</taxon>
        <taxon>Pseudomonadati</taxon>
        <taxon>Bacteroidota</taxon>
        <taxon>Chitinophagia</taxon>
        <taxon>Chitinophagales</taxon>
        <taxon>Chitinophagaceae</taxon>
        <taxon>Chitinophaga</taxon>
    </lineage>
</organism>
<name>A0A2P8HPT8_CHINA</name>
<comment type="caution">
    <text evidence="2">The sequence shown here is derived from an EMBL/GenBank/DDBJ whole genome shotgun (WGS) entry which is preliminary data.</text>
</comment>
<keyword evidence="1" id="KW-0812">Transmembrane</keyword>
<protein>
    <submittedName>
        <fullName evidence="2">Dolichyl-phosphate-mannose-protein mannosyltransferase</fullName>
    </submittedName>
</protein>
<reference evidence="2 3" key="1">
    <citation type="submission" date="2018-03" db="EMBL/GenBank/DDBJ databases">
        <title>Genomic Encyclopedia of Archaeal and Bacterial Type Strains, Phase II (KMG-II): from individual species to whole genera.</title>
        <authorList>
            <person name="Goeker M."/>
        </authorList>
    </citation>
    <scope>NUCLEOTIDE SEQUENCE [LARGE SCALE GENOMIC DNA]</scope>
    <source>
        <strain evidence="2 3">DSM 24859</strain>
    </source>
</reference>
<dbReference type="Proteomes" id="UP000240971">
    <property type="component" value="Unassembled WGS sequence"/>
</dbReference>
<dbReference type="RefSeq" id="WP_106528612.1">
    <property type="nucleotide sequence ID" value="NZ_PYAW01000002.1"/>
</dbReference>
<feature type="transmembrane region" description="Helical" evidence="1">
    <location>
        <begin position="140"/>
        <end position="157"/>
    </location>
</feature>
<dbReference type="AlphaFoldDB" id="A0A2P8HPT8"/>
<gene>
    <name evidence="2" type="ORF">CLV51_1021080</name>
</gene>
<evidence type="ECO:0000313" key="2">
    <source>
        <dbReference type="EMBL" id="PSL48216.1"/>
    </source>
</evidence>
<keyword evidence="2" id="KW-0808">Transferase</keyword>
<keyword evidence="3" id="KW-1185">Reference proteome</keyword>
<keyword evidence="2" id="KW-0328">Glycosyltransferase</keyword>